<proteinExistence type="inferred from homology"/>
<dbReference type="SUPFAM" id="SSF52374">
    <property type="entry name" value="Nucleotidylyl transferase"/>
    <property type="match status" value="1"/>
</dbReference>
<evidence type="ECO:0000256" key="6">
    <source>
        <dbReference type="ARBA" id="ARBA00022917"/>
    </source>
</evidence>
<dbReference type="SUPFAM" id="SSF55190">
    <property type="entry name" value="Arginyl-tRNA synthetase (ArgRS), N-terminal 'additional' domain"/>
    <property type="match status" value="1"/>
</dbReference>
<evidence type="ECO:0000256" key="4">
    <source>
        <dbReference type="ARBA" id="ARBA00022741"/>
    </source>
</evidence>
<keyword evidence="5 10" id="KW-0067">ATP-binding</keyword>
<evidence type="ECO:0000256" key="3">
    <source>
        <dbReference type="ARBA" id="ARBA00022598"/>
    </source>
</evidence>
<dbReference type="PANTHER" id="PTHR11956">
    <property type="entry name" value="ARGINYL-TRNA SYNTHETASE"/>
    <property type="match status" value="1"/>
</dbReference>
<reference evidence="12 13" key="1">
    <citation type="submission" date="2018-06" db="EMBL/GenBank/DDBJ databases">
        <title>Paenibacillus imtechensis sp. nov.</title>
        <authorList>
            <person name="Pinnaka A.K."/>
            <person name="Singh H."/>
            <person name="Kaur M."/>
        </authorList>
    </citation>
    <scope>NUCLEOTIDE SEQUENCE [LARGE SCALE GENOMIC DNA]</scope>
    <source>
        <strain evidence="12 13">SMB1</strain>
    </source>
</reference>
<dbReference type="InterPro" id="IPR035684">
    <property type="entry name" value="ArgRS_core"/>
</dbReference>
<dbReference type="EC" id="6.1.1.19" evidence="2 9"/>
<dbReference type="GO" id="GO:0006420">
    <property type="term" value="P:arginyl-tRNA aminoacylation"/>
    <property type="evidence" value="ECO:0007669"/>
    <property type="project" value="UniProtKB-UniRule"/>
</dbReference>
<dbReference type="Proteomes" id="UP000249522">
    <property type="component" value="Unassembled WGS sequence"/>
</dbReference>
<dbReference type="InterPro" id="IPR014729">
    <property type="entry name" value="Rossmann-like_a/b/a_fold"/>
</dbReference>
<comment type="catalytic activity">
    <reaction evidence="8">
        <text>tRNA(Arg) + L-arginine + ATP = L-arginyl-tRNA(Arg) + AMP + diphosphate</text>
        <dbReference type="Rhea" id="RHEA:20301"/>
        <dbReference type="Rhea" id="RHEA-COMP:9658"/>
        <dbReference type="Rhea" id="RHEA-COMP:9673"/>
        <dbReference type="ChEBI" id="CHEBI:30616"/>
        <dbReference type="ChEBI" id="CHEBI:32682"/>
        <dbReference type="ChEBI" id="CHEBI:33019"/>
        <dbReference type="ChEBI" id="CHEBI:78442"/>
        <dbReference type="ChEBI" id="CHEBI:78513"/>
        <dbReference type="ChEBI" id="CHEBI:456215"/>
        <dbReference type="EC" id="6.1.1.19"/>
    </reaction>
</comment>
<dbReference type="GO" id="GO:0004814">
    <property type="term" value="F:arginine-tRNA ligase activity"/>
    <property type="evidence" value="ECO:0007669"/>
    <property type="project" value="UniProtKB-UniRule"/>
</dbReference>
<keyword evidence="13" id="KW-1185">Reference proteome</keyword>
<dbReference type="PANTHER" id="PTHR11956:SF5">
    <property type="entry name" value="ARGININE--TRNA LIGASE, CYTOPLASMIC"/>
    <property type="match status" value="1"/>
</dbReference>
<dbReference type="InterPro" id="IPR036695">
    <property type="entry name" value="Arg-tRNA-synth_N_sf"/>
</dbReference>
<dbReference type="InterPro" id="IPR008909">
    <property type="entry name" value="DALR_anticod-bd"/>
</dbReference>
<dbReference type="GO" id="GO:0005737">
    <property type="term" value="C:cytoplasm"/>
    <property type="evidence" value="ECO:0007669"/>
    <property type="project" value="UniProtKB-UniRule"/>
</dbReference>
<evidence type="ECO:0000313" key="13">
    <source>
        <dbReference type="Proteomes" id="UP000249522"/>
    </source>
</evidence>
<keyword evidence="3 10" id="KW-0436">Ligase</keyword>
<evidence type="ECO:0000313" key="12">
    <source>
        <dbReference type="EMBL" id="PZD96460.1"/>
    </source>
</evidence>
<dbReference type="FunFam" id="3.40.50.620:FF:000116">
    <property type="entry name" value="Arginine--tRNA ligase"/>
    <property type="match status" value="1"/>
</dbReference>
<dbReference type="Gene3D" id="1.10.730.10">
    <property type="entry name" value="Isoleucyl-tRNA Synthetase, Domain 1"/>
    <property type="match status" value="1"/>
</dbReference>
<protein>
    <recommendedName>
        <fullName evidence="2 9">Arginine--tRNA ligase</fullName>
        <ecNumber evidence="2 9">6.1.1.19</ecNumber>
    </recommendedName>
</protein>
<keyword evidence="6 10" id="KW-0648">Protein biosynthesis</keyword>
<name>A0A2W1LEE5_9BACL</name>
<dbReference type="OrthoDB" id="9805987at2"/>
<accession>A0A2W1LEE5</accession>
<dbReference type="InterPro" id="IPR009080">
    <property type="entry name" value="tRNAsynth_Ia_anticodon-bd"/>
</dbReference>
<evidence type="ECO:0000256" key="9">
    <source>
        <dbReference type="NCBIfam" id="TIGR00456"/>
    </source>
</evidence>
<evidence type="ECO:0000256" key="7">
    <source>
        <dbReference type="ARBA" id="ARBA00023146"/>
    </source>
</evidence>
<dbReference type="NCBIfam" id="TIGR00456">
    <property type="entry name" value="argS"/>
    <property type="match status" value="1"/>
</dbReference>
<dbReference type="Gene3D" id="3.30.1360.70">
    <property type="entry name" value="Arginyl tRNA synthetase N-terminal domain"/>
    <property type="match status" value="1"/>
</dbReference>
<dbReference type="EMBL" id="QKRB01000038">
    <property type="protein sequence ID" value="PZD96460.1"/>
    <property type="molecule type" value="Genomic_DNA"/>
</dbReference>
<dbReference type="GO" id="GO:0005524">
    <property type="term" value="F:ATP binding"/>
    <property type="evidence" value="ECO:0007669"/>
    <property type="project" value="UniProtKB-KW"/>
</dbReference>
<sequence length="566" mass="63315">MLIQGAAEYLAPYVPLDLEEIAARLKRPDKPEQGEAVFPCYELAQRLGQSPEQTASDLAMQMRQLSGEVRAEAMGPNLHLHLNPHVWSIRILERALQPEFGSSRRGEGTRVVIDLSSPNIAKPFGVGHLRSTLIGGALAQLYRFSGYEVITVNHLGDWGTHFGKLIAAFKRWGVMEQLQRDPVRESLRLYVNFHEAVDEEPELAEEAREWYRKLEKGDAEAESLRTYFVEASLHEFDRVYERLGVTFDHVMGESFYQDRIADVVNRLKSKGLLEEMGGRTVVRLDHLELPPCPILKADGTTEYSLRDIAAALYRKEELKADRLLYVVGIEQSTHFRQVFAVLSELDPELAARCEHVAFGQMKFQGRQTSIRKGQVIFLSDVLDEAVAKAEGVVAGSNPDSPVHKQSAEALGIGSIVFSDLKRERTEEIEFSLDDVLRIDGETGLHMQFTYAKAMGLLETGTRTRSQSELAAQPDPSALSGRLAWECLKRLNGFPDAVQAALQANEPSQLAAYLLRLARQFNRFYQHEQIIGTDPEQTQARLLLTAGVASVLKQGLELLGIRAVAKL</sequence>
<evidence type="ECO:0000256" key="1">
    <source>
        <dbReference type="ARBA" id="ARBA00005594"/>
    </source>
</evidence>
<keyword evidence="4 10" id="KW-0547">Nucleotide-binding</keyword>
<gene>
    <name evidence="12" type="primary">argS</name>
    <name evidence="12" type="ORF">DNH61_08120</name>
</gene>
<dbReference type="PRINTS" id="PR01038">
    <property type="entry name" value="TRNASYNTHARG"/>
</dbReference>
<dbReference type="Pfam" id="PF00750">
    <property type="entry name" value="tRNA-synt_1d"/>
    <property type="match status" value="1"/>
</dbReference>
<dbReference type="RefSeq" id="WP_111146154.1">
    <property type="nucleotide sequence ID" value="NZ_QKRB01000038.1"/>
</dbReference>
<evidence type="ECO:0000259" key="11">
    <source>
        <dbReference type="SMART" id="SM00836"/>
    </source>
</evidence>
<evidence type="ECO:0000256" key="2">
    <source>
        <dbReference type="ARBA" id="ARBA00012837"/>
    </source>
</evidence>
<organism evidence="12 13">
    <name type="scientific">Paenibacillus sambharensis</name>
    <dbReference type="NCBI Taxonomy" id="1803190"/>
    <lineage>
        <taxon>Bacteria</taxon>
        <taxon>Bacillati</taxon>
        <taxon>Bacillota</taxon>
        <taxon>Bacilli</taxon>
        <taxon>Bacillales</taxon>
        <taxon>Paenibacillaceae</taxon>
        <taxon>Paenibacillus</taxon>
    </lineage>
</organism>
<comment type="similarity">
    <text evidence="1 10">Belongs to the class-I aminoacyl-tRNA synthetase family.</text>
</comment>
<evidence type="ECO:0000256" key="5">
    <source>
        <dbReference type="ARBA" id="ARBA00022840"/>
    </source>
</evidence>
<dbReference type="Pfam" id="PF05746">
    <property type="entry name" value="DALR_1"/>
    <property type="match status" value="1"/>
</dbReference>
<dbReference type="AlphaFoldDB" id="A0A2W1LEE5"/>
<comment type="caution">
    <text evidence="12">The sequence shown here is derived from an EMBL/GenBank/DDBJ whole genome shotgun (WGS) entry which is preliminary data.</text>
</comment>
<feature type="domain" description="DALR anticodon binding" evidence="11">
    <location>
        <begin position="446"/>
        <end position="566"/>
    </location>
</feature>
<dbReference type="SUPFAM" id="SSF47323">
    <property type="entry name" value="Anticodon-binding domain of a subclass of class I aminoacyl-tRNA synthetases"/>
    <property type="match status" value="1"/>
</dbReference>
<dbReference type="InterPro" id="IPR001278">
    <property type="entry name" value="Arg-tRNA-ligase"/>
</dbReference>
<dbReference type="Gene3D" id="3.40.50.620">
    <property type="entry name" value="HUPs"/>
    <property type="match status" value="1"/>
</dbReference>
<evidence type="ECO:0000256" key="10">
    <source>
        <dbReference type="RuleBase" id="RU363038"/>
    </source>
</evidence>
<dbReference type="CDD" id="cd00671">
    <property type="entry name" value="ArgRS_core"/>
    <property type="match status" value="1"/>
</dbReference>
<evidence type="ECO:0000256" key="8">
    <source>
        <dbReference type="ARBA" id="ARBA00049339"/>
    </source>
</evidence>
<dbReference type="SMART" id="SM00836">
    <property type="entry name" value="DALR_1"/>
    <property type="match status" value="1"/>
</dbReference>
<keyword evidence="7 10" id="KW-0030">Aminoacyl-tRNA synthetase</keyword>